<accession>A0AAX2HFB2</accession>
<dbReference type="RefSeq" id="WP_097192844.1">
    <property type="nucleotide sequence ID" value="NZ_JAAQXX010000021.1"/>
</dbReference>
<sequence length="105" mass="12265">MSVYRYMLAYAPKIEHKEALEQSRALIHAFVKDREHLRVDEQRGDEDLTKFILQDTQEADVGSLIVYRNSVIFTLVGPVAEKDNWRMEIDAVDLMEEAFPDSRLH</sequence>
<evidence type="ECO:0008006" key="3">
    <source>
        <dbReference type="Google" id="ProtNLM"/>
    </source>
</evidence>
<protein>
    <recommendedName>
        <fullName evidence="3">YCII-related domain-containing protein</fullName>
    </recommendedName>
</protein>
<dbReference type="Proteomes" id="UP000219564">
    <property type="component" value="Unassembled WGS sequence"/>
</dbReference>
<dbReference type="EMBL" id="OBKZ01000053">
    <property type="protein sequence ID" value="SOB54982.1"/>
    <property type="molecule type" value="Genomic_DNA"/>
</dbReference>
<gene>
    <name evidence="1" type="ORF">PLUA15_60026</name>
</gene>
<evidence type="ECO:0000313" key="2">
    <source>
        <dbReference type="Proteomes" id="UP000219564"/>
    </source>
</evidence>
<organism evidence="1 2">
    <name type="scientific">Pseudomonas lundensis</name>
    <dbReference type="NCBI Taxonomy" id="86185"/>
    <lineage>
        <taxon>Bacteria</taxon>
        <taxon>Pseudomonadati</taxon>
        <taxon>Pseudomonadota</taxon>
        <taxon>Gammaproteobacteria</taxon>
        <taxon>Pseudomonadales</taxon>
        <taxon>Pseudomonadaceae</taxon>
        <taxon>Pseudomonas</taxon>
    </lineage>
</organism>
<proteinExistence type="predicted"/>
<comment type="caution">
    <text evidence="1">The sequence shown here is derived from an EMBL/GenBank/DDBJ whole genome shotgun (WGS) entry which is preliminary data.</text>
</comment>
<dbReference type="AlphaFoldDB" id="A0AAX2HFB2"/>
<evidence type="ECO:0000313" key="1">
    <source>
        <dbReference type="EMBL" id="SOB54982.1"/>
    </source>
</evidence>
<reference evidence="1 2" key="1">
    <citation type="submission" date="2017-08" db="EMBL/GenBank/DDBJ databases">
        <authorList>
            <person name="Chaillou S."/>
        </authorList>
    </citation>
    <scope>NUCLEOTIDE SEQUENCE [LARGE SCALE GENOMIC DNA]</scope>
    <source>
        <strain evidence="1 2">MFPA15A1205</strain>
    </source>
</reference>
<name>A0AAX2HFB2_9PSED</name>